<dbReference type="EMBL" id="JAGYPE010000006">
    <property type="protein sequence ID" value="MBS4185956.1"/>
    <property type="molecule type" value="Genomic_DNA"/>
</dbReference>
<dbReference type="Pfam" id="PF00330">
    <property type="entry name" value="Aconitase"/>
    <property type="match status" value="2"/>
</dbReference>
<dbReference type="InterPro" id="IPR015931">
    <property type="entry name" value="Acnase/IPM_dHydase_lsu_aba_1/3"/>
</dbReference>
<dbReference type="InterPro" id="IPR050067">
    <property type="entry name" value="IPM_dehydratase_rel_enz"/>
</dbReference>
<comment type="caution">
    <text evidence="8">The sequence shown here is derived from an EMBL/GenBank/DDBJ whole genome shotgun (WGS) entry which is preliminary data.</text>
</comment>
<keyword evidence="3" id="KW-0408">Iron</keyword>
<evidence type="ECO:0000256" key="1">
    <source>
        <dbReference type="ARBA" id="ARBA00012926"/>
    </source>
</evidence>
<dbReference type="EMBL" id="JAGYPE020000009">
    <property type="protein sequence ID" value="MCH6265356.1"/>
    <property type="molecule type" value="Genomic_DNA"/>
</dbReference>
<dbReference type="InterPro" id="IPR036008">
    <property type="entry name" value="Aconitase_4Fe-4S_dom"/>
</dbReference>
<keyword evidence="4" id="KW-0411">Iron-sulfur</keyword>
<dbReference type="RefSeq" id="WP_213145758.1">
    <property type="nucleotide sequence ID" value="NZ_JAGYPE020000009.1"/>
</dbReference>
<evidence type="ECO:0000313" key="10">
    <source>
        <dbReference type="Proteomes" id="UP000677265"/>
    </source>
</evidence>
<evidence type="ECO:0000256" key="2">
    <source>
        <dbReference type="ARBA" id="ARBA00022723"/>
    </source>
</evidence>
<feature type="domain" description="Aconitase/3-isopropylmalate dehydratase large subunit alpha/beta/alpha" evidence="7">
    <location>
        <begin position="286"/>
        <end position="407"/>
    </location>
</feature>
<evidence type="ECO:0000313" key="9">
    <source>
        <dbReference type="EMBL" id="MCH6265356.1"/>
    </source>
</evidence>
<organism evidence="8">
    <name type="scientific">Neobacillus citreus</name>
    <dbReference type="NCBI Taxonomy" id="2833578"/>
    <lineage>
        <taxon>Bacteria</taxon>
        <taxon>Bacillati</taxon>
        <taxon>Bacillota</taxon>
        <taxon>Bacilli</taxon>
        <taxon>Bacillales</taxon>
        <taxon>Bacillaceae</taxon>
        <taxon>Neobacillus</taxon>
    </lineage>
</organism>
<evidence type="ECO:0000256" key="3">
    <source>
        <dbReference type="ARBA" id="ARBA00023004"/>
    </source>
</evidence>
<evidence type="ECO:0000259" key="7">
    <source>
        <dbReference type="Pfam" id="PF00330"/>
    </source>
</evidence>
<accession>A0A942T6Q9</accession>
<keyword evidence="10" id="KW-1185">Reference proteome</keyword>
<proteinExistence type="predicted"/>
<keyword evidence="2" id="KW-0479">Metal-binding</keyword>
<dbReference type="PRINTS" id="PR00415">
    <property type="entry name" value="ACONITASE"/>
</dbReference>
<dbReference type="Gene3D" id="3.30.499.10">
    <property type="entry name" value="Aconitase, domain 3"/>
    <property type="match status" value="2"/>
</dbReference>
<sequence length="416" mass="45458">MGKTVVEKILSNNLRRSVQAGDEALFSPDIITAYDYPGYIDKYEEQLRELGINRVTNKEKYIFFIDHFVPASTAKEQELHQGTRRFARENGIRLVEGRGIGHQVIMEMGYARPNQFVVHFDGHISTVGALGCLGIGIRNSMIEAIATEQVSLVVPGTVRIELEGSLQPGVTARDVFHTIVQRIGPAGARACMIEYGGKGLRSLDMDERMTLCNQAMFLGGISSIMETDERVYNYFHERGLPGYQEVVPDRDAQYEKIVQINLTDIEPVIVVPPSSANTVPITDVLGIPIHSGYIGSCASGRVKDFEQAVSILKGRKVMDGFRLNAVPTSTEIQAEISKMGITTHLIEAGALVSFPSCDFCVGRLGALADGENALSTGTLNIPGRMGSTKANIYTASPYTIAASAIYGKITDPREFF</sequence>
<dbReference type="InterPro" id="IPR001030">
    <property type="entry name" value="Acoase/IPM_deHydtase_lsu_aba"/>
</dbReference>
<dbReference type="AlphaFoldDB" id="A0A942T6Q9"/>
<evidence type="ECO:0000256" key="6">
    <source>
        <dbReference type="ARBA" id="ARBA00023501"/>
    </source>
</evidence>
<dbReference type="Proteomes" id="UP000677265">
    <property type="component" value="Unassembled WGS sequence"/>
</dbReference>
<evidence type="ECO:0000256" key="5">
    <source>
        <dbReference type="ARBA" id="ARBA00023239"/>
    </source>
</evidence>
<dbReference type="GO" id="GO:0051536">
    <property type="term" value="F:iron-sulfur cluster binding"/>
    <property type="evidence" value="ECO:0007669"/>
    <property type="project" value="UniProtKB-KW"/>
</dbReference>
<dbReference type="EC" id="4.2.1.3" evidence="1"/>
<dbReference type="PANTHER" id="PTHR43822">
    <property type="entry name" value="HOMOACONITASE, MITOCHONDRIAL-RELATED"/>
    <property type="match status" value="1"/>
</dbReference>
<protein>
    <recommendedName>
        <fullName evidence="1">aconitate hydratase</fullName>
        <ecNumber evidence="1">4.2.1.3</ecNumber>
    </recommendedName>
</protein>
<feature type="domain" description="Aconitase/3-isopropylmalate dehydratase large subunit alpha/beta/alpha" evidence="7">
    <location>
        <begin position="72"/>
        <end position="283"/>
    </location>
</feature>
<reference evidence="8" key="1">
    <citation type="submission" date="2021-05" db="EMBL/GenBank/DDBJ databases">
        <title>Novel Bacillus species.</title>
        <authorList>
            <person name="Liu G."/>
        </authorList>
    </citation>
    <scope>NUCLEOTIDE SEQUENCE</scope>
    <source>
        <strain evidence="8 10">FJAT-50051</strain>
    </source>
</reference>
<name>A0A942T6Q9_9BACI</name>
<comment type="catalytic activity">
    <reaction evidence="6">
        <text>citrate = D-threo-isocitrate</text>
        <dbReference type="Rhea" id="RHEA:10336"/>
        <dbReference type="ChEBI" id="CHEBI:15562"/>
        <dbReference type="ChEBI" id="CHEBI:16947"/>
        <dbReference type="EC" id="4.2.1.3"/>
    </reaction>
</comment>
<gene>
    <name evidence="9" type="ORF">KHB02_007420</name>
    <name evidence="8" type="ORF">KHB02_31685</name>
</gene>
<evidence type="ECO:0000256" key="4">
    <source>
        <dbReference type="ARBA" id="ARBA00023014"/>
    </source>
</evidence>
<dbReference type="GO" id="GO:0046872">
    <property type="term" value="F:metal ion binding"/>
    <property type="evidence" value="ECO:0007669"/>
    <property type="project" value="UniProtKB-KW"/>
</dbReference>
<keyword evidence="5" id="KW-0456">Lyase</keyword>
<dbReference type="SUPFAM" id="SSF53732">
    <property type="entry name" value="Aconitase iron-sulfur domain"/>
    <property type="match status" value="1"/>
</dbReference>
<dbReference type="GO" id="GO:0043436">
    <property type="term" value="P:oxoacid metabolic process"/>
    <property type="evidence" value="ECO:0007669"/>
    <property type="project" value="UniProtKB-ARBA"/>
</dbReference>
<evidence type="ECO:0000313" key="8">
    <source>
        <dbReference type="EMBL" id="MBS4185956.1"/>
    </source>
</evidence>
<dbReference type="PANTHER" id="PTHR43822:SF2">
    <property type="entry name" value="HOMOACONITASE, MITOCHONDRIAL"/>
    <property type="match status" value="1"/>
</dbReference>
<dbReference type="GO" id="GO:0003994">
    <property type="term" value="F:aconitate hydratase activity"/>
    <property type="evidence" value="ECO:0007669"/>
    <property type="project" value="UniProtKB-EC"/>
</dbReference>